<evidence type="ECO:0000313" key="2">
    <source>
        <dbReference type="Proteomes" id="UP000179880"/>
    </source>
</evidence>
<comment type="caution">
    <text evidence="1">The sequence shown here is derived from an EMBL/GenBank/DDBJ whole genome shotgun (WGS) entry which is preliminary data.</text>
</comment>
<proteinExistence type="predicted"/>
<gene>
    <name evidence="1" type="ORF">A3B93_01605</name>
</gene>
<organism evidence="1 2">
    <name type="scientific">Candidatus Nomurabacteria bacterium RIFCSPHIGHO2_02_FULL_42_24</name>
    <dbReference type="NCBI Taxonomy" id="1801757"/>
    <lineage>
        <taxon>Bacteria</taxon>
        <taxon>Candidatus Nomuraibacteriota</taxon>
    </lineage>
</organism>
<protein>
    <submittedName>
        <fullName evidence="1">Uncharacterized protein</fullName>
    </submittedName>
</protein>
<dbReference type="EMBL" id="MFUH01000023">
    <property type="protein sequence ID" value="OGI81632.1"/>
    <property type="molecule type" value="Genomic_DNA"/>
</dbReference>
<dbReference type="Proteomes" id="UP000179880">
    <property type="component" value="Unassembled WGS sequence"/>
</dbReference>
<accession>A0A1F6WID9</accession>
<reference evidence="1 2" key="1">
    <citation type="journal article" date="2016" name="Nat. Commun.">
        <title>Thousands of microbial genomes shed light on interconnected biogeochemical processes in an aquifer system.</title>
        <authorList>
            <person name="Anantharaman K."/>
            <person name="Brown C.T."/>
            <person name="Hug L.A."/>
            <person name="Sharon I."/>
            <person name="Castelle C.J."/>
            <person name="Probst A.J."/>
            <person name="Thomas B.C."/>
            <person name="Singh A."/>
            <person name="Wilkins M.J."/>
            <person name="Karaoz U."/>
            <person name="Brodie E.L."/>
            <person name="Williams K.H."/>
            <person name="Hubbard S.S."/>
            <person name="Banfield J.F."/>
        </authorList>
    </citation>
    <scope>NUCLEOTIDE SEQUENCE [LARGE SCALE GENOMIC DNA]</scope>
</reference>
<name>A0A1F6WID9_9BACT</name>
<sequence length="236" mass="27201">MANSQQKTKTFQGLEPGQMKALVAITTLSVPTKISKKFATKLKRKNYLANKLKSFWSTLLKEDGLLIDSVSSLFERTISLLIPACPVVTITKDSDSNFWDEVRTREEGRSTVTPYFDDDMWKYFKDKVVPATEEFESNIYRFKQVITHQQILDEGEAKNVKEIYEYSEAKSIIREAILNGEVDKIGTGVIAYFKIEGNDTLYRFDTWRRVDGRFDVYVEEVDLNFEYDAGSGVCFR</sequence>
<evidence type="ECO:0000313" key="1">
    <source>
        <dbReference type="EMBL" id="OGI81632.1"/>
    </source>
</evidence>
<dbReference type="AlphaFoldDB" id="A0A1F6WID9"/>